<dbReference type="PANTHER" id="PTHR24305:SF166">
    <property type="entry name" value="CYTOCHROME P450 12A4, MITOCHONDRIAL-RELATED"/>
    <property type="match status" value="1"/>
</dbReference>
<keyword evidence="6" id="KW-0812">Transmembrane</keyword>
<dbReference type="STRING" id="945553.A0A0D2KNJ3"/>
<evidence type="ECO:0000256" key="8">
    <source>
        <dbReference type="ARBA" id="ARBA00022989"/>
    </source>
</evidence>
<keyword evidence="9" id="KW-0560">Oxidoreductase</keyword>
<feature type="binding site" description="axial binding residue" evidence="13">
    <location>
        <position position="433"/>
    </location>
    <ligand>
        <name>heme</name>
        <dbReference type="ChEBI" id="CHEBI:30413"/>
    </ligand>
    <ligandPart>
        <name>Fe</name>
        <dbReference type="ChEBI" id="CHEBI:18248"/>
    </ligandPart>
</feature>
<keyword evidence="11" id="KW-0503">Monooxygenase</keyword>
<gene>
    <name evidence="14" type="ORF">HYPSUDRAFT_207237</name>
</gene>
<dbReference type="GO" id="GO:0016020">
    <property type="term" value="C:membrane"/>
    <property type="evidence" value="ECO:0007669"/>
    <property type="project" value="UniProtKB-SubCell"/>
</dbReference>
<evidence type="ECO:0000256" key="11">
    <source>
        <dbReference type="ARBA" id="ARBA00023033"/>
    </source>
</evidence>
<organism evidence="14 15">
    <name type="scientific">Hypholoma sublateritium (strain FD-334 SS-4)</name>
    <dbReference type="NCBI Taxonomy" id="945553"/>
    <lineage>
        <taxon>Eukaryota</taxon>
        <taxon>Fungi</taxon>
        <taxon>Dikarya</taxon>
        <taxon>Basidiomycota</taxon>
        <taxon>Agaricomycotina</taxon>
        <taxon>Agaricomycetes</taxon>
        <taxon>Agaricomycetidae</taxon>
        <taxon>Agaricales</taxon>
        <taxon>Agaricineae</taxon>
        <taxon>Strophariaceae</taxon>
        <taxon>Hypholoma</taxon>
    </lineage>
</organism>
<evidence type="ECO:0000256" key="6">
    <source>
        <dbReference type="ARBA" id="ARBA00022692"/>
    </source>
</evidence>
<dbReference type="Proteomes" id="UP000054270">
    <property type="component" value="Unassembled WGS sequence"/>
</dbReference>
<keyword evidence="10 13" id="KW-0408">Iron</keyword>
<dbReference type="PANTHER" id="PTHR24305">
    <property type="entry name" value="CYTOCHROME P450"/>
    <property type="match status" value="1"/>
</dbReference>
<dbReference type="InterPro" id="IPR002403">
    <property type="entry name" value="Cyt_P450_E_grp-IV"/>
</dbReference>
<evidence type="ECO:0000256" key="4">
    <source>
        <dbReference type="ARBA" id="ARBA00010617"/>
    </source>
</evidence>
<dbReference type="PRINTS" id="PR00465">
    <property type="entry name" value="EP450IV"/>
</dbReference>
<evidence type="ECO:0000256" key="3">
    <source>
        <dbReference type="ARBA" id="ARBA00004721"/>
    </source>
</evidence>
<dbReference type="AlphaFoldDB" id="A0A0D2KNJ3"/>
<dbReference type="PRINTS" id="PR00385">
    <property type="entry name" value="P450"/>
</dbReference>
<dbReference type="GO" id="GO:0004497">
    <property type="term" value="F:monooxygenase activity"/>
    <property type="evidence" value="ECO:0007669"/>
    <property type="project" value="UniProtKB-KW"/>
</dbReference>
<comment type="similarity">
    <text evidence="4">Belongs to the cytochrome P450 family.</text>
</comment>
<protein>
    <recommendedName>
        <fullName evidence="16">Cytochrome P450</fullName>
    </recommendedName>
</protein>
<dbReference type="EMBL" id="KN817626">
    <property type="protein sequence ID" value="KJA16172.1"/>
    <property type="molecule type" value="Genomic_DNA"/>
</dbReference>
<comment type="subcellular location">
    <subcellularLocation>
        <location evidence="2">Membrane</location>
    </subcellularLocation>
</comment>
<dbReference type="InterPro" id="IPR001128">
    <property type="entry name" value="Cyt_P450"/>
</dbReference>
<proteinExistence type="inferred from homology"/>
<keyword evidence="15" id="KW-1185">Reference proteome</keyword>
<reference evidence="15" key="1">
    <citation type="submission" date="2014-04" db="EMBL/GenBank/DDBJ databases">
        <title>Evolutionary Origins and Diversification of the Mycorrhizal Mutualists.</title>
        <authorList>
            <consortium name="DOE Joint Genome Institute"/>
            <consortium name="Mycorrhizal Genomics Consortium"/>
            <person name="Kohler A."/>
            <person name="Kuo A."/>
            <person name="Nagy L.G."/>
            <person name="Floudas D."/>
            <person name="Copeland A."/>
            <person name="Barry K.W."/>
            <person name="Cichocki N."/>
            <person name="Veneault-Fourrey C."/>
            <person name="LaButti K."/>
            <person name="Lindquist E.A."/>
            <person name="Lipzen A."/>
            <person name="Lundell T."/>
            <person name="Morin E."/>
            <person name="Murat C."/>
            <person name="Riley R."/>
            <person name="Ohm R."/>
            <person name="Sun H."/>
            <person name="Tunlid A."/>
            <person name="Henrissat B."/>
            <person name="Grigoriev I.V."/>
            <person name="Hibbett D.S."/>
            <person name="Martin F."/>
        </authorList>
    </citation>
    <scope>NUCLEOTIDE SEQUENCE [LARGE SCALE GENOMIC DNA]</scope>
    <source>
        <strain evidence="15">FD-334 SS-4</strain>
    </source>
</reference>
<evidence type="ECO:0000256" key="1">
    <source>
        <dbReference type="ARBA" id="ARBA00001971"/>
    </source>
</evidence>
<evidence type="ECO:0000256" key="10">
    <source>
        <dbReference type="ARBA" id="ARBA00023004"/>
    </source>
</evidence>
<comment type="pathway">
    <text evidence="3">Secondary metabolite biosynthesis; terpenoid biosynthesis.</text>
</comment>
<evidence type="ECO:0000313" key="15">
    <source>
        <dbReference type="Proteomes" id="UP000054270"/>
    </source>
</evidence>
<comment type="cofactor">
    <cofactor evidence="1 13">
        <name>heme</name>
        <dbReference type="ChEBI" id="CHEBI:30413"/>
    </cofactor>
</comment>
<dbReference type="Pfam" id="PF00067">
    <property type="entry name" value="p450"/>
    <property type="match status" value="2"/>
</dbReference>
<keyword evidence="5 13" id="KW-0349">Heme</keyword>
<dbReference type="Gene3D" id="1.10.630.10">
    <property type="entry name" value="Cytochrome P450"/>
    <property type="match status" value="1"/>
</dbReference>
<dbReference type="GO" id="GO:0020037">
    <property type="term" value="F:heme binding"/>
    <property type="evidence" value="ECO:0007669"/>
    <property type="project" value="InterPro"/>
</dbReference>
<evidence type="ECO:0000256" key="12">
    <source>
        <dbReference type="ARBA" id="ARBA00023136"/>
    </source>
</evidence>
<dbReference type="SUPFAM" id="SSF48264">
    <property type="entry name" value="Cytochrome P450"/>
    <property type="match status" value="2"/>
</dbReference>
<dbReference type="OrthoDB" id="1470350at2759"/>
<keyword evidence="8" id="KW-1133">Transmembrane helix</keyword>
<keyword evidence="12" id="KW-0472">Membrane</keyword>
<dbReference type="InterPro" id="IPR036396">
    <property type="entry name" value="Cyt_P450_sf"/>
</dbReference>
<evidence type="ECO:0000256" key="2">
    <source>
        <dbReference type="ARBA" id="ARBA00004370"/>
    </source>
</evidence>
<evidence type="ECO:0000256" key="9">
    <source>
        <dbReference type="ARBA" id="ARBA00023002"/>
    </source>
</evidence>
<name>A0A0D2KNJ3_HYPSF</name>
<sequence length="494" mass="55255">MLVLAVQALVGSLIFWALWNLYKSRSANSSLNNIPGPPPKSIWTGSFGDFYNIDGWAYHDSIAKAYGGVIKIKSLIGEQHIFEESPAVIMSHNLIFGQGLLGTLVLTFYDVSYKLRDAIESEVKNGPQITRRSTLTPKQLVPSMFKLNMLSAYVLLPLSKVGSPKFRRWMVDTVPYKNLHAVRDIVDVIYNTSIEIFEAKKAALNNGDEALAKQVGRGKDIMSILMRANMAASKEDSLTREELLGQMSTLIFAAMDTTSSALSRILYLLSHNQVVQDKLREEITEAREGGGDLSYDDLVSLPYLDAICRETLRLHPPVPMVNRTYVVFFTLYSAGRSHFWITYVSTQADTVLPLSTPIRDVEGREIWELAIPKGTLVNLGIMAANRNLEIWGPDANEWKPERWINPLPDSVVTAHLPGIYSHLLTFLAGGRACIGFKFAQLEMKAVLMLLIESFRFHPTEDKIFWQMAGVTTPVVIGSRNKAPQLPLLVEKVVR</sequence>
<evidence type="ECO:0000256" key="5">
    <source>
        <dbReference type="ARBA" id="ARBA00022617"/>
    </source>
</evidence>
<dbReference type="OMA" id="YSAGRSH"/>
<keyword evidence="7 13" id="KW-0479">Metal-binding</keyword>
<evidence type="ECO:0000256" key="7">
    <source>
        <dbReference type="ARBA" id="ARBA00022723"/>
    </source>
</evidence>
<dbReference type="GO" id="GO:0005506">
    <property type="term" value="F:iron ion binding"/>
    <property type="evidence" value="ECO:0007669"/>
    <property type="project" value="InterPro"/>
</dbReference>
<accession>A0A0D2KNJ3</accession>
<evidence type="ECO:0000256" key="13">
    <source>
        <dbReference type="PIRSR" id="PIRSR602403-1"/>
    </source>
</evidence>
<dbReference type="InterPro" id="IPR050121">
    <property type="entry name" value="Cytochrome_P450_monoxygenase"/>
</dbReference>
<evidence type="ECO:0000313" key="14">
    <source>
        <dbReference type="EMBL" id="KJA16172.1"/>
    </source>
</evidence>
<evidence type="ECO:0008006" key="16">
    <source>
        <dbReference type="Google" id="ProtNLM"/>
    </source>
</evidence>
<dbReference type="GO" id="GO:0016705">
    <property type="term" value="F:oxidoreductase activity, acting on paired donors, with incorporation or reduction of molecular oxygen"/>
    <property type="evidence" value="ECO:0007669"/>
    <property type="project" value="InterPro"/>
</dbReference>